<dbReference type="GO" id="GO:0004514">
    <property type="term" value="F:nicotinate-nucleotide diphosphorylase (carboxylating) activity"/>
    <property type="evidence" value="ECO:0007669"/>
    <property type="project" value="InterPro"/>
</dbReference>
<keyword evidence="2" id="KW-0328">Glycosyltransferase</keyword>
<reference evidence="4 5" key="1">
    <citation type="submission" date="2015-01" db="EMBL/GenBank/DDBJ databases">
        <title>Genome Sequencing of Rickettsiales.</title>
        <authorList>
            <person name="Daugherty S.C."/>
            <person name="Su Q."/>
            <person name="Abolude K."/>
            <person name="Beier-Sexton M."/>
            <person name="Carlyon J.A."/>
            <person name="Carter R."/>
            <person name="Day N.P."/>
            <person name="Dumler S.J."/>
            <person name="Dyachenko V."/>
            <person name="Godinez A."/>
            <person name="Kurtti T.J."/>
            <person name="Lichay M."/>
            <person name="Mullins K.E."/>
            <person name="Ott S."/>
            <person name="Pappas-Brown V."/>
            <person name="Paris D.H."/>
            <person name="Patel P."/>
            <person name="Richards A.L."/>
            <person name="Sadzewicz L."/>
            <person name="Sears K."/>
            <person name="Seidman D."/>
            <person name="Sengamalay N."/>
            <person name="Stenos J."/>
            <person name="Tallon L.J."/>
            <person name="Vincent G."/>
            <person name="Fraser C.M."/>
            <person name="Munderloh U."/>
            <person name="Dunning-Hotopp J.C."/>
        </authorList>
    </citation>
    <scope>NUCLEOTIDE SEQUENCE [LARGE SCALE GENOMIC DNA]</scope>
    <source>
        <strain evidence="4 5">ApNP</strain>
    </source>
</reference>
<dbReference type="GO" id="GO:0034213">
    <property type="term" value="P:quinolinate catabolic process"/>
    <property type="evidence" value="ECO:0007669"/>
    <property type="project" value="TreeGrafter"/>
</dbReference>
<dbReference type="InterPro" id="IPR013785">
    <property type="entry name" value="Aldolase_TIM"/>
</dbReference>
<dbReference type="Pfam" id="PF01729">
    <property type="entry name" value="QRPTase_C"/>
    <property type="match status" value="1"/>
</dbReference>
<accession>A0A0F3NJH0</accession>
<dbReference type="InterPro" id="IPR002638">
    <property type="entry name" value="Quinolinate_PRibosylTrfase_C"/>
</dbReference>
<proteinExistence type="inferred from homology"/>
<gene>
    <name evidence="4" type="ORF">APHNP_1068</name>
</gene>
<dbReference type="SUPFAM" id="SSF51690">
    <property type="entry name" value="Nicotinate/Quinolinate PRTase C-terminal domain-like"/>
    <property type="match status" value="1"/>
</dbReference>
<organism evidence="4 5">
    <name type="scientific">Anaplasma phagocytophilum str. ApNP</name>
    <dbReference type="NCBI Taxonomy" id="1359153"/>
    <lineage>
        <taxon>Bacteria</taxon>
        <taxon>Pseudomonadati</taxon>
        <taxon>Pseudomonadota</taxon>
        <taxon>Alphaproteobacteria</taxon>
        <taxon>Rickettsiales</taxon>
        <taxon>Anaplasmataceae</taxon>
        <taxon>Anaplasma</taxon>
        <taxon>phagocytophilum group</taxon>
    </lineage>
</organism>
<dbReference type="AlphaFoldDB" id="A0A0F3NJH0"/>
<comment type="similarity">
    <text evidence="1">Belongs to the NadC/ModD family.</text>
</comment>
<keyword evidence="4" id="KW-0808">Transferase</keyword>
<sequence length="63" mass="6792">MSLDNIKKSVSIVNSRAKIEVSGGINLNNVRPISECGVDYISIGCITNAVKCKDIGLDVIEQR</sequence>
<dbReference type="EMBL" id="LANW01000001">
    <property type="protein sequence ID" value="KJV67872.1"/>
    <property type="molecule type" value="Genomic_DNA"/>
</dbReference>
<dbReference type="InterPro" id="IPR036068">
    <property type="entry name" value="Nicotinate_pribotase-like_C"/>
</dbReference>
<protein>
    <submittedName>
        <fullName evidence="4">Quinolinate phosphoribosyl transferase, C-terminal domain protein</fullName>
    </submittedName>
</protein>
<evidence type="ECO:0000256" key="1">
    <source>
        <dbReference type="ARBA" id="ARBA00009400"/>
    </source>
</evidence>
<dbReference type="Gene3D" id="3.20.20.70">
    <property type="entry name" value="Aldolase class I"/>
    <property type="match status" value="1"/>
</dbReference>
<dbReference type="GO" id="GO:0005737">
    <property type="term" value="C:cytoplasm"/>
    <property type="evidence" value="ECO:0007669"/>
    <property type="project" value="TreeGrafter"/>
</dbReference>
<evidence type="ECO:0000313" key="5">
    <source>
        <dbReference type="Proteomes" id="UP000033385"/>
    </source>
</evidence>
<dbReference type="PATRIC" id="fig|1359153.3.peg.1097"/>
<feature type="domain" description="Quinolinate phosphoribosyl transferase C-terminal" evidence="3">
    <location>
        <begin position="2"/>
        <end position="58"/>
    </location>
</feature>
<evidence type="ECO:0000259" key="3">
    <source>
        <dbReference type="Pfam" id="PF01729"/>
    </source>
</evidence>
<dbReference type="InterPro" id="IPR027277">
    <property type="entry name" value="NadC/ModD"/>
</dbReference>
<name>A0A0F3NJH0_ANAPH</name>
<dbReference type="GO" id="GO:0009435">
    <property type="term" value="P:NAD+ biosynthetic process"/>
    <property type="evidence" value="ECO:0007669"/>
    <property type="project" value="InterPro"/>
</dbReference>
<comment type="caution">
    <text evidence="4">The sequence shown here is derived from an EMBL/GenBank/DDBJ whole genome shotgun (WGS) entry which is preliminary data.</text>
</comment>
<evidence type="ECO:0000256" key="2">
    <source>
        <dbReference type="ARBA" id="ARBA00022676"/>
    </source>
</evidence>
<dbReference type="Proteomes" id="UP000033385">
    <property type="component" value="Unassembled WGS sequence"/>
</dbReference>
<evidence type="ECO:0000313" key="4">
    <source>
        <dbReference type="EMBL" id="KJV67872.1"/>
    </source>
</evidence>
<dbReference type="PANTHER" id="PTHR32179">
    <property type="entry name" value="NICOTINATE-NUCLEOTIDE PYROPHOSPHORYLASE [CARBOXYLATING]"/>
    <property type="match status" value="1"/>
</dbReference>
<dbReference type="PANTHER" id="PTHR32179:SF3">
    <property type="entry name" value="NICOTINATE-NUCLEOTIDE PYROPHOSPHORYLASE [CARBOXYLATING]"/>
    <property type="match status" value="1"/>
</dbReference>